<organism evidence="1 2">
    <name type="scientific">Paenibacillus melissococcoides</name>
    <dbReference type="NCBI Taxonomy" id="2912268"/>
    <lineage>
        <taxon>Bacteria</taxon>
        <taxon>Bacillati</taxon>
        <taxon>Bacillota</taxon>
        <taxon>Bacilli</taxon>
        <taxon>Bacillales</taxon>
        <taxon>Paenibacillaceae</taxon>
        <taxon>Paenibacillus</taxon>
    </lineage>
</organism>
<evidence type="ECO:0000313" key="2">
    <source>
        <dbReference type="Proteomes" id="UP001154322"/>
    </source>
</evidence>
<dbReference type="Proteomes" id="UP001154322">
    <property type="component" value="Unassembled WGS sequence"/>
</dbReference>
<dbReference type="RefSeq" id="WP_213431363.1">
    <property type="nucleotide sequence ID" value="NZ_AP031286.1"/>
</dbReference>
<gene>
    <name evidence="1" type="ORF">WJ0W_004616</name>
</gene>
<accession>A0ABN8U8A0</accession>
<proteinExistence type="predicted"/>
<dbReference type="EMBL" id="CALYLO010000007">
    <property type="protein sequence ID" value="CAH8247382.1"/>
    <property type="molecule type" value="Genomic_DNA"/>
</dbReference>
<evidence type="ECO:0000313" key="1">
    <source>
        <dbReference type="EMBL" id="CAH8247382.1"/>
    </source>
</evidence>
<name>A0ABN8U8A0_9BACL</name>
<comment type="caution">
    <text evidence="1">The sequence shown here is derived from an EMBL/GenBank/DDBJ whole genome shotgun (WGS) entry which is preliminary data.</text>
</comment>
<protein>
    <submittedName>
        <fullName evidence="1">Uncharacterized protein</fullName>
    </submittedName>
</protein>
<sequence length="57" mass="6410">MNKKQSEEIKALEELLIAVLEEEGYTIPFAKYADSKMTGFDLPLHSGGKVLVQISWL</sequence>
<keyword evidence="2" id="KW-1185">Reference proteome</keyword>
<reference evidence="1" key="1">
    <citation type="submission" date="2022-06" db="EMBL/GenBank/DDBJ databases">
        <authorList>
            <person name="Dietemann V."/>
            <person name="Ory F."/>
            <person name="Dainat B."/>
            <person name="Oberhansli S."/>
        </authorList>
    </citation>
    <scope>NUCLEOTIDE SEQUENCE</scope>
    <source>
        <strain evidence="1">Ena-SAMPLE-TAB-26-04-2022-14:26:32:270-5432</strain>
    </source>
</reference>